<evidence type="ECO:0000256" key="1">
    <source>
        <dbReference type="SAM" id="Phobius"/>
    </source>
</evidence>
<keyword evidence="1" id="KW-0472">Membrane</keyword>
<evidence type="ECO:0000313" key="2">
    <source>
        <dbReference type="EMBL" id="QDT01020.1"/>
    </source>
</evidence>
<keyword evidence="1" id="KW-0812">Transmembrane</keyword>
<dbReference type="OrthoDB" id="266981at2"/>
<gene>
    <name evidence="2" type="ORF">HG15A2_43620</name>
</gene>
<proteinExistence type="predicted"/>
<evidence type="ECO:0000313" key="3">
    <source>
        <dbReference type="Proteomes" id="UP000319852"/>
    </source>
</evidence>
<reference evidence="2 3" key="1">
    <citation type="submission" date="2019-02" db="EMBL/GenBank/DDBJ databases">
        <title>Deep-cultivation of Planctomycetes and their phenomic and genomic characterization uncovers novel biology.</title>
        <authorList>
            <person name="Wiegand S."/>
            <person name="Jogler M."/>
            <person name="Boedeker C."/>
            <person name="Pinto D."/>
            <person name="Vollmers J."/>
            <person name="Rivas-Marin E."/>
            <person name="Kohn T."/>
            <person name="Peeters S.H."/>
            <person name="Heuer A."/>
            <person name="Rast P."/>
            <person name="Oberbeckmann S."/>
            <person name="Bunk B."/>
            <person name="Jeske O."/>
            <person name="Meyerdierks A."/>
            <person name="Storesund J.E."/>
            <person name="Kallscheuer N."/>
            <person name="Luecker S."/>
            <person name="Lage O.M."/>
            <person name="Pohl T."/>
            <person name="Merkel B.J."/>
            <person name="Hornburger P."/>
            <person name="Mueller R.-W."/>
            <person name="Bruemmer F."/>
            <person name="Labrenz M."/>
            <person name="Spormann A.M."/>
            <person name="Op den Camp H."/>
            <person name="Overmann J."/>
            <person name="Amann R."/>
            <person name="Jetten M.S.M."/>
            <person name="Mascher T."/>
            <person name="Medema M.H."/>
            <person name="Devos D.P."/>
            <person name="Kaster A.-K."/>
            <person name="Ovreas L."/>
            <person name="Rohde M."/>
            <person name="Galperin M.Y."/>
            <person name="Jogler C."/>
        </authorList>
    </citation>
    <scope>NUCLEOTIDE SEQUENCE [LARGE SCALE GENOMIC DNA]</scope>
    <source>
        <strain evidence="2 3">HG15A2</strain>
    </source>
</reference>
<feature type="transmembrane region" description="Helical" evidence="1">
    <location>
        <begin position="168"/>
        <end position="191"/>
    </location>
</feature>
<dbReference type="EMBL" id="CP036263">
    <property type="protein sequence ID" value="QDT01020.1"/>
    <property type="molecule type" value="Genomic_DNA"/>
</dbReference>
<dbReference type="RefSeq" id="WP_145062911.1">
    <property type="nucleotide sequence ID" value="NZ_CP036263.1"/>
</dbReference>
<keyword evidence="3" id="KW-1185">Reference proteome</keyword>
<keyword evidence="1" id="KW-1133">Transmembrane helix</keyword>
<accession>A0A517N1K8</accession>
<dbReference type="KEGG" id="amob:HG15A2_43620"/>
<feature type="transmembrane region" description="Helical" evidence="1">
    <location>
        <begin position="137"/>
        <end position="162"/>
    </location>
</feature>
<organism evidence="2 3">
    <name type="scientific">Adhaeretor mobilis</name>
    <dbReference type="NCBI Taxonomy" id="1930276"/>
    <lineage>
        <taxon>Bacteria</taxon>
        <taxon>Pseudomonadati</taxon>
        <taxon>Planctomycetota</taxon>
        <taxon>Planctomycetia</taxon>
        <taxon>Pirellulales</taxon>
        <taxon>Lacipirellulaceae</taxon>
        <taxon>Adhaeretor</taxon>
    </lineage>
</organism>
<protein>
    <submittedName>
        <fullName evidence="2">Uncharacterized protein</fullName>
    </submittedName>
</protein>
<sequence>MWCRHCQQDVPAIASGVIGPLVCPRCEFALEEGLHPIEETENLGTAGVELTELDVPKIIPLREVFDSQQVQAELNLLGRRLGAKSKTPASEPCPALHLVRQPLQDAAQLGALQTNPAQSGSVPPIATYAQQRTSAGWWVSALLGASGLALAVGLAVLAYATLYVRPELWNQALTVTLAGEGGLIVGLAWMAKRLWQNSRRLNRQISGVDRQLDALQFATEQRYGYDSAYYRRVA</sequence>
<dbReference type="Proteomes" id="UP000319852">
    <property type="component" value="Chromosome"/>
</dbReference>
<dbReference type="AlphaFoldDB" id="A0A517N1K8"/>
<name>A0A517N1K8_9BACT</name>